<dbReference type="Proteomes" id="UP000789920">
    <property type="component" value="Unassembled WGS sequence"/>
</dbReference>
<dbReference type="EMBL" id="CAJVQC010020151">
    <property type="protein sequence ID" value="CAG8706178.1"/>
    <property type="molecule type" value="Genomic_DNA"/>
</dbReference>
<gene>
    <name evidence="1" type="ORF">RPERSI_LOCUS10247</name>
</gene>
<evidence type="ECO:0000313" key="2">
    <source>
        <dbReference type="Proteomes" id="UP000789920"/>
    </source>
</evidence>
<accession>A0ACA9PK25</accession>
<feature type="non-terminal residue" evidence="1">
    <location>
        <position position="220"/>
    </location>
</feature>
<comment type="caution">
    <text evidence="1">The sequence shown here is derived from an EMBL/GenBank/DDBJ whole genome shotgun (WGS) entry which is preliminary data.</text>
</comment>
<protein>
    <submittedName>
        <fullName evidence="1">23086_t:CDS:1</fullName>
    </submittedName>
</protein>
<evidence type="ECO:0000313" key="1">
    <source>
        <dbReference type="EMBL" id="CAG8706178.1"/>
    </source>
</evidence>
<name>A0ACA9PK25_9GLOM</name>
<reference evidence="1" key="1">
    <citation type="submission" date="2021-06" db="EMBL/GenBank/DDBJ databases">
        <authorList>
            <person name="Kallberg Y."/>
            <person name="Tangrot J."/>
            <person name="Rosling A."/>
        </authorList>
    </citation>
    <scope>NUCLEOTIDE SEQUENCE</scope>
    <source>
        <strain evidence="1">MA461A</strain>
    </source>
</reference>
<sequence length="220" mass="24561">MFTSGNLIFISGKYIVENSEQYITIIYASIINTGNPNCEFDMSDVPLCIPHCMFSVIANRKPKEIEDYIHFGVESVKYNSVTGTPAVKMQMTFLKSGQIIIKTTDINYLKTSNLNYNASKNSTLIASRPHSIIDVIANDIESTTTQTPFKHTKPSTSIKSNDISTSKSSETSVEAVVVVDSSHENKKSSYQPDYIDLDAQDNKKANISDIEDNDKMEYSR</sequence>
<keyword evidence="2" id="KW-1185">Reference proteome</keyword>
<organism evidence="1 2">
    <name type="scientific">Racocetra persica</name>
    <dbReference type="NCBI Taxonomy" id="160502"/>
    <lineage>
        <taxon>Eukaryota</taxon>
        <taxon>Fungi</taxon>
        <taxon>Fungi incertae sedis</taxon>
        <taxon>Mucoromycota</taxon>
        <taxon>Glomeromycotina</taxon>
        <taxon>Glomeromycetes</taxon>
        <taxon>Diversisporales</taxon>
        <taxon>Gigasporaceae</taxon>
        <taxon>Racocetra</taxon>
    </lineage>
</organism>
<proteinExistence type="predicted"/>